<evidence type="ECO:0000313" key="3">
    <source>
        <dbReference type="Proteomes" id="UP000034022"/>
    </source>
</evidence>
<organism evidence="2 3">
    <name type="scientific">Candidatus Falkowbacteria bacterium GW2011_GWE1_38_31</name>
    <dbReference type="NCBI Taxonomy" id="1618638"/>
    <lineage>
        <taxon>Bacteria</taxon>
        <taxon>Candidatus Falkowiibacteriota</taxon>
    </lineage>
</organism>
<dbReference type="Proteomes" id="UP000034022">
    <property type="component" value="Unassembled WGS sequence"/>
</dbReference>
<dbReference type="EMBL" id="LBUU01000008">
    <property type="protein sequence ID" value="KKQ69884.1"/>
    <property type="molecule type" value="Genomic_DNA"/>
</dbReference>
<reference evidence="2 3" key="1">
    <citation type="journal article" date="2015" name="Nature">
        <title>rRNA introns, odd ribosomes, and small enigmatic genomes across a large radiation of phyla.</title>
        <authorList>
            <person name="Brown C.T."/>
            <person name="Hug L.A."/>
            <person name="Thomas B.C."/>
            <person name="Sharon I."/>
            <person name="Castelle C.J."/>
            <person name="Singh A."/>
            <person name="Wilkins M.J."/>
            <person name="Williams K.H."/>
            <person name="Banfield J.F."/>
        </authorList>
    </citation>
    <scope>NUCLEOTIDE SEQUENCE [LARGE SCALE GENOMIC DNA]</scope>
</reference>
<accession>A0A0G0M893</accession>
<name>A0A0G0M893_9BACT</name>
<comment type="caution">
    <text evidence="2">The sequence shown here is derived from an EMBL/GenBank/DDBJ whole genome shotgun (WGS) entry which is preliminary data.</text>
</comment>
<evidence type="ECO:0000313" key="2">
    <source>
        <dbReference type="EMBL" id="KKQ69884.1"/>
    </source>
</evidence>
<proteinExistence type="predicted"/>
<protein>
    <submittedName>
        <fullName evidence="2">Uncharacterized protein</fullName>
    </submittedName>
</protein>
<feature type="compositionally biased region" description="Basic and acidic residues" evidence="1">
    <location>
        <begin position="14"/>
        <end position="33"/>
    </location>
</feature>
<evidence type="ECO:0000256" key="1">
    <source>
        <dbReference type="SAM" id="MobiDB-lite"/>
    </source>
</evidence>
<sequence>MVFFEEFFPFNKDSKMRPGQDDVPERVAQRDFGNEQPNQKIEKDSTAEEICTEVQRKIDDPKSINPISFFKYRGVNLKIGILRNLGKMHYGIQFEGESKEENETSVGNIEKKINEILKEIDKRIDNKS</sequence>
<feature type="region of interest" description="Disordered" evidence="1">
    <location>
        <begin position="14"/>
        <end position="47"/>
    </location>
</feature>
<dbReference type="AlphaFoldDB" id="A0A0G0M893"/>
<gene>
    <name evidence="2" type="ORF">US91_C0008G0004</name>
</gene>